<keyword evidence="2" id="KW-1185">Reference proteome</keyword>
<reference evidence="1" key="1">
    <citation type="submission" date="2022-07" db="EMBL/GenBank/DDBJ databases">
        <title>Genome Sequence of Lecanicillium saksenae.</title>
        <authorList>
            <person name="Buettner E."/>
        </authorList>
    </citation>
    <scope>NUCLEOTIDE SEQUENCE</scope>
    <source>
        <strain evidence="1">VT-O1</strain>
    </source>
</reference>
<dbReference type="EMBL" id="JANAKD010001374">
    <property type="protein sequence ID" value="KAJ3480130.1"/>
    <property type="molecule type" value="Genomic_DNA"/>
</dbReference>
<name>A0ACC1QJR6_9HYPO</name>
<comment type="caution">
    <text evidence="1">The sequence shown here is derived from an EMBL/GenBank/DDBJ whole genome shotgun (WGS) entry which is preliminary data.</text>
</comment>
<dbReference type="Proteomes" id="UP001148737">
    <property type="component" value="Unassembled WGS sequence"/>
</dbReference>
<evidence type="ECO:0000313" key="2">
    <source>
        <dbReference type="Proteomes" id="UP001148737"/>
    </source>
</evidence>
<proteinExistence type="predicted"/>
<protein>
    <submittedName>
        <fullName evidence="1">Uncharacterized protein</fullName>
    </submittedName>
</protein>
<accession>A0ACC1QJR6</accession>
<organism evidence="1 2">
    <name type="scientific">Lecanicillium saksenae</name>
    <dbReference type="NCBI Taxonomy" id="468837"/>
    <lineage>
        <taxon>Eukaryota</taxon>
        <taxon>Fungi</taxon>
        <taxon>Dikarya</taxon>
        <taxon>Ascomycota</taxon>
        <taxon>Pezizomycotina</taxon>
        <taxon>Sordariomycetes</taxon>
        <taxon>Hypocreomycetidae</taxon>
        <taxon>Hypocreales</taxon>
        <taxon>Cordycipitaceae</taxon>
        <taxon>Lecanicillium</taxon>
    </lineage>
</organism>
<sequence length="373" mass="41014">MASRISPNTQYTNPLAQYPLDNNEYGIGVALGSPRLAPVSNQDPRRVPRVMTTITSPAAEVNEQKQQQAQQHKSTGITRQLSKRLPFLGRSKSKRRNSNGNGNGNGGNNYSRPSADLGNTNYITTPPPPVPQPSLPLPSRVEQNMARSATRPETAKLRKPMPTGMRSVTDPQMQSSGHALRQPPAWISGQPGPVLDVEIPDIKLERYSVMFSNLLEQQQATGGLLARRQATLAKIRALEDEVRREHYAELQRYRRATSPSIIPLQPSIAELPGDSPPGINVVPLRLRSNTFPMIVREAEEIPTQEQVVEEEEETAKIDRCCTPSSTNPLSSLSAALTSGTAQKKRTAPFFHHLRAAPVASHTRAAQSRHLHTP</sequence>
<gene>
    <name evidence="1" type="ORF">NLG97_g8145</name>
</gene>
<evidence type="ECO:0000313" key="1">
    <source>
        <dbReference type="EMBL" id="KAJ3480130.1"/>
    </source>
</evidence>